<keyword evidence="11 12" id="KW-0472">Membrane</keyword>
<keyword evidence="9 12" id="KW-1133">Transmembrane helix</keyword>
<comment type="caution">
    <text evidence="12">Lacks conserved residue(s) required for the propagation of feature annotation.</text>
</comment>
<evidence type="ECO:0000313" key="13">
    <source>
        <dbReference type="EMBL" id="UGS39600.1"/>
    </source>
</evidence>
<dbReference type="HAMAP" id="MF_00538">
    <property type="entry name" value="Flippase_ArnF"/>
    <property type="match status" value="1"/>
</dbReference>
<dbReference type="InterPro" id="IPR022832">
    <property type="entry name" value="Flippase_ArnF"/>
</dbReference>
<comment type="similarity">
    <text evidence="12">Belongs to the ArnF family.</text>
</comment>
<keyword evidence="6 12" id="KW-0441">Lipid A biosynthesis</keyword>
<organism evidence="13 14">
    <name type="scientific">Pseudocitrobacter corydidari</name>
    <dbReference type="NCBI Taxonomy" id="2891570"/>
    <lineage>
        <taxon>Bacteria</taxon>
        <taxon>Pseudomonadati</taxon>
        <taxon>Pseudomonadota</taxon>
        <taxon>Gammaproteobacteria</taxon>
        <taxon>Enterobacterales</taxon>
        <taxon>Enterobacteriaceae</taxon>
        <taxon>Pseudocitrobacter</taxon>
    </lineage>
</organism>
<comment type="function">
    <text evidence="12">Translocates 4-amino-4-deoxy-L-arabinose-phosphoundecaprenol (alpha-L-Ara4N-phosphoundecaprenol) from the cytoplasmic to the periplasmic side of the inner membrane.</text>
</comment>
<evidence type="ECO:0000256" key="6">
    <source>
        <dbReference type="ARBA" id="ARBA00022556"/>
    </source>
</evidence>
<evidence type="ECO:0000256" key="7">
    <source>
        <dbReference type="ARBA" id="ARBA00022692"/>
    </source>
</evidence>
<dbReference type="InterPro" id="IPR037185">
    <property type="entry name" value="EmrE-like"/>
</dbReference>
<dbReference type="Proteomes" id="UP001199659">
    <property type="component" value="Chromosome"/>
</dbReference>
<keyword evidence="4 12" id="KW-0444">Lipid biosynthesis</keyword>
<keyword evidence="8 12" id="KW-0448">Lipopolysaccharide biosynthesis</keyword>
<reference evidence="13 14" key="1">
    <citation type="journal article" date="2022" name="Int. J. Syst. Evol. Microbiol.">
        <title>Pseudocitrobacter corydidari sp. nov., isolated from the Asian emerald cockroach Corydidarum magnifica.</title>
        <authorList>
            <person name="Guzman J."/>
            <person name="Poehlein A."/>
            <person name="Glaeser S.P."/>
            <person name="Schwengers O."/>
            <person name="Blom J."/>
            <person name="Hollensteiner J."/>
            <person name="Kampfer P."/>
            <person name="Vilcinskas A."/>
        </authorList>
    </citation>
    <scope>NUCLEOTIDE SEQUENCE [LARGE SCALE GENOMIC DNA]</scope>
    <source>
        <strain evidence="13">G163CM</strain>
    </source>
</reference>
<comment type="subcellular location">
    <subcellularLocation>
        <location evidence="12">Cell inner membrane</location>
        <topology evidence="12">Multi-pass membrane protein</topology>
    </subcellularLocation>
    <subcellularLocation>
        <location evidence="1">Cell membrane</location>
        <topology evidence="1">Multi-pass membrane protein</topology>
    </subcellularLocation>
</comment>
<evidence type="ECO:0000256" key="12">
    <source>
        <dbReference type="HAMAP-Rule" id="MF_00538"/>
    </source>
</evidence>
<feature type="transmembrane region" description="Helical" evidence="12">
    <location>
        <begin position="100"/>
        <end position="120"/>
    </location>
</feature>
<evidence type="ECO:0000256" key="4">
    <source>
        <dbReference type="ARBA" id="ARBA00022516"/>
    </source>
</evidence>
<keyword evidence="5 12" id="KW-0997">Cell inner membrane</keyword>
<evidence type="ECO:0000256" key="10">
    <source>
        <dbReference type="ARBA" id="ARBA00023098"/>
    </source>
</evidence>
<accession>A0ABY3RYQ7</accession>
<evidence type="ECO:0000256" key="3">
    <source>
        <dbReference type="ARBA" id="ARBA00022475"/>
    </source>
</evidence>
<evidence type="ECO:0000256" key="11">
    <source>
        <dbReference type="ARBA" id="ARBA00023136"/>
    </source>
</evidence>
<keyword evidence="3 12" id="KW-1003">Cell membrane</keyword>
<evidence type="ECO:0000313" key="14">
    <source>
        <dbReference type="Proteomes" id="UP001199659"/>
    </source>
</evidence>
<keyword evidence="14" id="KW-1185">Reference proteome</keyword>
<keyword evidence="10 12" id="KW-0443">Lipid metabolism</keyword>
<evidence type="ECO:0000256" key="1">
    <source>
        <dbReference type="ARBA" id="ARBA00004651"/>
    </source>
</evidence>
<dbReference type="NCBIfam" id="NF002816">
    <property type="entry name" value="PRK02971.1-2"/>
    <property type="match status" value="1"/>
</dbReference>
<evidence type="ECO:0000256" key="9">
    <source>
        <dbReference type="ARBA" id="ARBA00022989"/>
    </source>
</evidence>
<dbReference type="RefSeq" id="WP_231826604.1">
    <property type="nucleotide sequence ID" value="NZ_CP087880.1"/>
</dbReference>
<dbReference type="PANTHER" id="PTHR30561:SF9">
    <property type="entry name" value="4-AMINO-4-DEOXY-L-ARABINOSE-PHOSPHOUNDECAPRENOL FLIPPASE SUBUNIT ARNF-RELATED"/>
    <property type="match status" value="1"/>
</dbReference>
<dbReference type="PANTHER" id="PTHR30561">
    <property type="entry name" value="SMR FAMILY PROTON-DEPENDENT DRUG EFFLUX TRANSPORTER SUGE"/>
    <property type="match status" value="1"/>
</dbReference>
<name>A0ABY3RYQ7_9ENTR</name>
<keyword evidence="2 12" id="KW-0813">Transport</keyword>
<feature type="transmembrane region" description="Helical" evidence="12">
    <location>
        <begin position="76"/>
        <end position="94"/>
    </location>
</feature>
<comment type="subunit">
    <text evidence="12">Heterodimer of ArnE and ArnF.</text>
</comment>
<proteinExistence type="inferred from homology"/>
<evidence type="ECO:0000256" key="8">
    <source>
        <dbReference type="ARBA" id="ARBA00022985"/>
    </source>
</evidence>
<gene>
    <name evidence="12 13" type="primary">arnF</name>
    <name evidence="13" type="ORF">G163CM_02830</name>
</gene>
<dbReference type="Gene3D" id="1.10.3730.20">
    <property type="match status" value="1"/>
</dbReference>
<keyword evidence="7 12" id="KW-0812">Transmembrane</keyword>
<dbReference type="EMBL" id="CP087880">
    <property type="protein sequence ID" value="UGS39600.1"/>
    <property type="molecule type" value="Genomic_DNA"/>
</dbReference>
<dbReference type="SUPFAM" id="SSF103481">
    <property type="entry name" value="Multidrug resistance efflux transporter EmrE"/>
    <property type="match status" value="1"/>
</dbReference>
<protein>
    <recommendedName>
        <fullName evidence="12">Probable 4-amino-4-deoxy-L-arabinose-phosphoundecaprenol flippase subunit ArnF</fullName>
        <shortName evidence="12">L-Ara4N-phosphoundecaprenol flippase subunit ArnF</shortName>
    </recommendedName>
    <alternativeName>
        <fullName evidence="12">Undecaprenyl phosphate-aminoarabinose flippase subunit ArnF</fullName>
    </alternativeName>
</protein>
<dbReference type="InterPro" id="IPR000390">
    <property type="entry name" value="Small_drug/metabolite_transptr"/>
</dbReference>
<comment type="pathway">
    <text evidence="12">Bacterial outer membrane biogenesis; lipopolysaccharide biosynthesis.</text>
</comment>
<sequence>MGVIWALLSVVIVSTSQLALRYAMVQLPPVASLRLFCNHLLTLQPGTLPLVAGLVGYLVSMICWFLALQRLPLSRAYALMSLSYVLVWAAALVLPGWHESFSWLSFAGVMSLFVGVLLIFSPGPRA</sequence>
<evidence type="ECO:0000256" key="5">
    <source>
        <dbReference type="ARBA" id="ARBA00022519"/>
    </source>
</evidence>
<evidence type="ECO:0000256" key="2">
    <source>
        <dbReference type="ARBA" id="ARBA00022448"/>
    </source>
</evidence>
<feature type="transmembrane region" description="Helical" evidence="12">
    <location>
        <begin position="45"/>
        <end position="67"/>
    </location>
</feature>